<evidence type="ECO:0000256" key="1">
    <source>
        <dbReference type="SAM" id="Phobius"/>
    </source>
</evidence>
<accession>A0ABZ2LCK1</accession>
<proteinExistence type="predicted"/>
<feature type="transmembrane region" description="Helical" evidence="1">
    <location>
        <begin position="33"/>
        <end position="50"/>
    </location>
</feature>
<sequence length="53" mass="5445">MESRTRLLTALGLGCTFAGLAIASTVARTTGGAILLLGWGMLGYAVHRLGRLG</sequence>
<reference evidence="2" key="1">
    <citation type="submission" date="2021-12" db="EMBL/GenBank/DDBJ databases">
        <title>Discovery of the Pendulisporaceae a myxobacterial family with distinct sporulation behavior and unique specialized metabolism.</title>
        <authorList>
            <person name="Garcia R."/>
            <person name="Popoff A."/>
            <person name="Bader C.D."/>
            <person name="Loehr J."/>
            <person name="Walesch S."/>
            <person name="Walt C."/>
            <person name="Boldt J."/>
            <person name="Bunk B."/>
            <person name="Haeckl F.J.F.P.J."/>
            <person name="Gunesch A.P."/>
            <person name="Birkelbach J."/>
            <person name="Nuebel U."/>
            <person name="Pietschmann T."/>
            <person name="Bach T."/>
            <person name="Mueller R."/>
        </authorList>
    </citation>
    <scope>NUCLEOTIDE SEQUENCE</scope>
    <source>
        <strain evidence="2">MSr11367</strain>
    </source>
</reference>
<keyword evidence="1" id="KW-0812">Transmembrane</keyword>
<dbReference type="RefSeq" id="WP_394838327.1">
    <property type="nucleotide sequence ID" value="NZ_CP089929.1"/>
</dbReference>
<dbReference type="Proteomes" id="UP001374803">
    <property type="component" value="Chromosome"/>
</dbReference>
<gene>
    <name evidence="2" type="ORF">LVJ94_15605</name>
</gene>
<protein>
    <submittedName>
        <fullName evidence="2">Uncharacterized protein</fullName>
    </submittedName>
</protein>
<name>A0ABZ2LCK1_9BACT</name>
<dbReference type="EMBL" id="CP089983">
    <property type="protein sequence ID" value="WXB08658.1"/>
    <property type="molecule type" value="Genomic_DNA"/>
</dbReference>
<keyword evidence="1" id="KW-0472">Membrane</keyword>
<evidence type="ECO:0000313" key="3">
    <source>
        <dbReference type="Proteomes" id="UP001374803"/>
    </source>
</evidence>
<organism evidence="2 3">
    <name type="scientific">Pendulispora rubella</name>
    <dbReference type="NCBI Taxonomy" id="2741070"/>
    <lineage>
        <taxon>Bacteria</taxon>
        <taxon>Pseudomonadati</taxon>
        <taxon>Myxococcota</taxon>
        <taxon>Myxococcia</taxon>
        <taxon>Myxococcales</taxon>
        <taxon>Sorangiineae</taxon>
        <taxon>Pendulisporaceae</taxon>
        <taxon>Pendulispora</taxon>
    </lineage>
</organism>
<evidence type="ECO:0000313" key="2">
    <source>
        <dbReference type="EMBL" id="WXB08658.1"/>
    </source>
</evidence>
<keyword evidence="1" id="KW-1133">Transmembrane helix</keyword>
<keyword evidence="3" id="KW-1185">Reference proteome</keyword>